<reference evidence="2 3" key="1">
    <citation type="submission" date="2022-04" db="EMBL/GenBank/DDBJ databases">
        <title>Genome draft of Actinomadura sp. ATCC 31491.</title>
        <authorList>
            <person name="Shi X."/>
            <person name="Du Y."/>
        </authorList>
    </citation>
    <scope>NUCLEOTIDE SEQUENCE [LARGE SCALE GENOMIC DNA]</scope>
    <source>
        <strain evidence="2 3">ATCC 31491</strain>
    </source>
</reference>
<evidence type="ECO:0000313" key="3">
    <source>
        <dbReference type="Proteomes" id="UP001317259"/>
    </source>
</evidence>
<feature type="transmembrane region" description="Helical" evidence="1">
    <location>
        <begin position="46"/>
        <end position="65"/>
    </location>
</feature>
<name>A0ABT0FMA7_9ACTN</name>
<keyword evidence="1" id="KW-0812">Transmembrane</keyword>
<evidence type="ECO:0000313" key="2">
    <source>
        <dbReference type="EMBL" id="MCK2213476.1"/>
    </source>
</evidence>
<dbReference type="Proteomes" id="UP001317259">
    <property type="component" value="Unassembled WGS sequence"/>
</dbReference>
<sequence>MRNGNEHAESALRLGRWRGGVPALLGVVSIAWVVLLETAWAEHAVAPGLTGSFGLVALLAAWWGMRRPVTPATALRRLVTAAILWYALYLLVVGPLARWHFGPSLPAWTATATLLATPFFVAARRARRDGWCAGSGDAGR</sequence>
<evidence type="ECO:0000256" key="1">
    <source>
        <dbReference type="SAM" id="Phobius"/>
    </source>
</evidence>
<feature type="transmembrane region" description="Helical" evidence="1">
    <location>
        <begin position="21"/>
        <end position="40"/>
    </location>
</feature>
<accession>A0ABT0FMA7</accession>
<feature type="transmembrane region" description="Helical" evidence="1">
    <location>
        <begin position="77"/>
        <end position="99"/>
    </location>
</feature>
<protein>
    <recommendedName>
        <fullName evidence="4">DUF2568 domain-containing protein</fullName>
    </recommendedName>
</protein>
<keyword evidence="3" id="KW-1185">Reference proteome</keyword>
<keyword evidence="1" id="KW-0472">Membrane</keyword>
<gene>
    <name evidence="2" type="ORF">MF672_006665</name>
</gene>
<dbReference type="RefSeq" id="WP_242374798.1">
    <property type="nucleotide sequence ID" value="NZ_JAKRKC020000001.1"/>
</dbReference>
<dbReference type="EMBL" id="JAKRKC020000001">
    <property type="protein sequence ID" value="MCK2213476.1"/>
    <property type="molecule type" value="Genomic_DNA"/>
</dbReference>
<comment type="caution">
    <text evidence="2">The sequence shown here is derived from an EMBL/GenBank/DDBJ whole genome shotgun (WGS) entry which is preliminary data.</text>
</comment>
<proteinExistence type="predicted"/>
<evidence type="ECO:0008006" key="4">
    <source>
        <dbReference type="Google" id="ProtNLM"/>
    </source>
</evidence>
<feature type="transmembrane region" description="Helical" evidence="1">
    <location>
        <begin position="105"/>
        <end position="123"/>
    </location>
</feature>
<organism evidence="2 3">
    <name type="scientific">Actinomadura luzonensis</name>
    <dbReference type="NCBI Taxonomy" id="2805427"/>
    <lineage>
        <taxon>Bacteria</taxon>
        <taxon>Bacillati</taxon>
        <taxon>Actinomycetota</taxon>
        <taxon>Actinomycetes</taxon>
        <taxon>Streptosporangiales</taxon>
        <taxon>Thermomonosporaceae</taxon>
        <taxon>Actinomadura</taxon>
    </lineage>
</organism>
<keyword evidence="1" id="KW-1133">Transmembrane helix</keyword>